<dbReference type="AlphaFoldDB" id="A0A0A8ZHT1"/>
<evidence type="ECO:0000313" key="1">
    <source>
        <dbReference type="EMBL" id="JAD38944.1"/>
    </source>
</evidence>
<dbReference type="EMBL" id="GBRH01258951">
    <property type="protein sequence ID" value="JAD38944.1"/>
    <property type="molecule type" value="Transcribed_RNA"/>
</dbReference>
<accession>A0A0A8ZHT1</accession>
<reference evidence="1" key="2">
    <citation type="journal article" date="2015" name="Data Brief">
        <title>Shoot transcriptome of the giant reed, Arundo donax.</title>
        <authorList>
            <person name="Barrero R.A."/>
            <person name="Guerrero F.D."/>
            <person name="Moolhuijzen P."/>
            <person name="Goolsby J.A."/>
            <person name="Tidwell J."/>
            <person name="Bellgard S.E."/>
            <person name="Bellgard M.I."/>
        </authorList>
    </citation>
    <scope>NUCLEOTIDE SEQUENCE</scope>
    <source>
        <tissue evidence="1">Shoot tissue taken approximately 20 cm above the soil surface</tissue>
    </source>
</reference>
<sequence length="44" mass="5039">MDKVAHLSKESCTLPCKICAVNEKGKECRDLKRKEEILVYDNAE</sequence>
<protein>
    <submittedName>
        <fullName evidence="1">Uncharacterized protein</fullName>
    </submittedName>
</protein>
<reference evidence="1" key="1">
    <citation type="submission" date="2014-09" db="EMBL/GenBank/DDBJ databases">
        <authorList>
            <person name="Magalhaes I.L.F."/>
            <person name="Oliveira U."/>
            <person name="Santos F.R."/>
            <person name="Vidigal T.H.D.A."/>
            <person name="Brescovit A.D."/>
            <person name="Santos A.J."/>
        </authorList>
    </citation>
    <scope>NUCLEOTIDE SEQUENCE</scope>
    <source>
        <tissue evidence="1">Shoot tissue taken approximately 20 cm above the soil surface</tissue>
    </source>
</reference>
<proteinExistence type="predicted"/>
<name>A0A0A8ZHT1_ARUDO</name>
<organism evidence="1">
    <name type="scientific">Arundo donax</name>
    <name type="common">Giant reed</name>
    <name type="synonym">Donax arundinaceus</name>
    <dbReference type="NCBI Taxonomy" id="35708"/>
    <lineage>
        <taxon>Eukaryota</taxon>
        <taxon>Viridiplantae</taxon>
        <taxon>Streptophyta</taxon>
        <taxon>Embryophyta</taxon>
        <taxon>Tracheophyta</taxon>
        <taxon>Spermatophyta</taxon>
        <taxon>Magnoliopsida</taxon>
        <taxon>Liliopsida</taxon>
        <taxon>Poales</taxon>
        <taxon>Poaceae</taxon>
        <taxon>PACMAD clade</taxon>
        <taxon>Arundinoideae</taxon>
        <taxon>Arundineae</taxon>
        <taxon>Arundo</taxon>
    </lineage>
</organism>